<evidence type="ECO:0000313" key="3">
    <source>
        <dbReference type="Proteomes" id="UP000030512"/>
    </source>
</evidence>
<dbReference type="AlphaFoldDB" id="A0A126T747"/>
<reference evidence="2 3" key="1">
    <citation type="journal article" date="2015" name="Environ. Microbiol.">
        <title>Methane oxidation coupled to nitrate reduction under hypoxia by the Gammaproteobacterium Methylomonas denitrificans, sp. nov. type strain FJG1.</title>
        <authorList>
            <person name="Kits K.D."/>
            <person name="Klotz M.G."/>
            <person name="Stein L.Y."/>
        </authorList>
    </citation>
    <scope>NUCLEOTIDE SEQUENCE [LARGE SCALE GENOMIC DNA]</scope>
    <source>
        <strain evidence="2 3">FJG1</strain>
    </source>
</reference>
<evidence type="ECO:0008006" key="4">
    <source>
        <dbReference type="Google" id="ProtNLM"/>
    </source>
</evidence>
<sequence>MFTHFYNFPAPICPSVGDNGAIDNLCPIFCRSCKVMPHRHKSFKLPRLLLCCWVLLLAACSSRPPQPSLDDQQEKLTEALGNGGYKTARNFAVDTSHDVWIYQQTELEVELVGPSSPGSYPLIIYLPSLGEDAKAGRLWRETWAKAGYLVFSMQPVAISKALKALEAERRFDDPEEIPDDENVELADENMELRPDEARGGWFGEKPKRQSRSARESELRYVGHQYFAVENLKIRLEQLFWAYRQVQTRAGLRQPLYASADFSKVILAGYDLGAQTVTAALGESFGAGLPHSDELKPVAGLVLSPSVDLAEGNVRSRFQALRLPMLTITASEDNDPYAISSAAVRTAVWEQAPAGGKYLLLLRGAGHRLLAGNELGGRFGLSGSRRGDLGMGGMDSVGGPGGGSGGYSSGGRRGMSGGGLFGRAERRDPNLGYKQVAAIASVSSAFLDMFIKKDEFAQAWLNEKAGKWLDRAGSLQTR</sequence>
<keyword evidence="3" id="KW-1185">Reference proteome</keyword>
<evidence type="ECO:0000256" key="1">
    <source>
        <dbReference type="SAM" id="MobiDB-lite"/>
    </source>
</evidence>
<dbReference type="Gene3D" id="3.40.50.1820">
    <property type="entry name" value="alpha/beta hydrolase"/>
    <property type="match status" value="1"/>
</dbReference>
<dbReference type="SUPFAM" id="SSF53474">
    <property type="entry name" value="alpha/beta-Hydrolases"/>
    <property type="match status" value="1"/>
</dbReference>
<accession>A0A126T747</accession>
<dbReference type="EMBL" id="CP014476">
    <property type="protein sequence ID" value="AMK77901.1"/>
    <property type="molecule type" value="Genomic_DNA"/>
</dbReference>
<dbReference type="Proteomes" id="UP000030512">
    <property type="component" value="Chromosome"/>
</dbReference>
<name>A0A126T747_9GAMM</name>
<protein>
    <recommendedName>
        <fullName evidence="4">Alpha/beta hydrolase</fullName>
    </recommendedName>
</protein>
<organism evidence="2 3">
    <name type="scientific">Methylomonas denitrificans</name>
    <dbReference type="NCBI Taxonomy" id="1538553"/>
    <lineage>
        <taxon>Bacteria</taxon>
        <taxon>Pseudomonadati</taxon>
        <taxon>Pseudomonadota</taxon>
        <taxon>Gammaproteobacteria</taxon>
        <taxon>Methylococcales</taxon>
        <taxon>Methylococcaceae</taxon>
        <taxon>Methylomonas</taxon>
    </lineage>
</organism>
<evidence type="ECO:0000313" key="2">
    <source>
        <dbReference type="EMBL" id="AMK77901.1"/>
    </source>
</evidence>
<dbReference type="KEGG" id="mdn:JT25_015685"/>
<dbReference type="InterPro" id="IPR029058">
    <property type="entry name" value="AB_hydrolase_fold"/>
</dbReference>
<feature type="region of interest" description="Disordered" evidence="1">
    <location>
        <begin position="390"/>
        <end position="410"/>
    </location>
</feature>
<proteinExistence type="predicted"/>
<gene>
    <name evidence="2" type="ORF">JT25_015685</name>
</gene>